<name>A0ABU2MXZ5_9ACTN</name>
<dbReference type="InterPro" id="IPR011094">
    <property type="entry name" value="Uncharacterised_LppY/LpqO"/>
</dbReference>
<dbReference type="PROSITE" id="PS51318">
    <property type="entry name" value="TAT"/>
    <property type="match status" value="1"/>
</dbReference>
<evidence type="ECO:0000313" key="2">
    <source>
        <dbReference type="EMBL" id="MDT0346381.1"/>
    </source>
</evidence>
<organism evidence="2 3">
    <name type="scientific">Streptomyces litchfieldiae</name>
    <dbReference type="NCBI Taxonomy" id="3075543"/>
    <lineage>
        <taxon>Bacteria</taxon>
        <taxon>Bacillati</taxon>
        <taxon>Actinomycetota</taxon>
        <taxon>Actinomycetes</taxon>
        <taxon>Kitasatosporales</taxon>
        <taxon>Streptomycetaceae</taxon>
        <taxon>Streptomyces</taxon>
    </lineage>
</organism>
<gene>
    <name evidence="2" type="ORF">RM590_27905</name>
</gene>
<dbReference type="Pfam" id="PF07485">
    <property type="entry name" value="DUF1529"/>
    <property type="match status" value="2"/>
</dbReference>
<keyword evidence="3" id="KW-1185">Reference proteome</keyword>
<dbReference type="RefSeq" id="WP_311707507.1">
    <property type="nucleotide sequence ID" value="NZ_JAVREL010000020.1"/>
</dbReference>
<dbReference type="EMBL" id="JAVREL010000020">
    <property type="protein sequence ID" value="MDT0346381.1"/>
    <property type="molecule type" value="Genomic_DNA"/>
</dbReference>
<accession>A0ABU2MXZ5</accession>
<evidence type="ECO:0000313" key="3">
    <source>
        <dbReference type="Proteomes" id="UP001183246"/>
    </source>
</evidence>
<comment type="caution">
    <text evidence="2">The sequence shown here is derived from an EMBL/GenBank/DDBJ whole genome shotgun (WGS) entry which is preliminary data.</text>
</comment>
<protein>
    <submittedName>
        <fullName evidence="2">DUF1259 domain-containing protein</fullName>
    </submittedName>
</protein>
<feature type="signal peptide" evidence="1">
    <location>
        <begin position="1"/>
        <end position="41"/>
    </location>
</feature>
<dbReference type="Proteomes" id="UP001183246">
    <property type="component" value="Unassembled WGS sequence"/>
</dbReference>
<dbReference type="InterPro" id="IPR006311">
    <property type="entry name" value="TAT_signal"/>
</dbReference>
<sequence>MSVTCEPERHPRAAATPRRSLMAAAVAAPVLAGATAGAARAASPGPVQPVPTVLDDWTDVGSALGRRGNMNRGLIYRASFPRLDLRVVCQRVTVTPELALGSHVGFIRYADGSTMMMGDLTVTEREMAGVLAPLHEHGVETTAIHKHLPAHSTDVWWIHAHAHGHDPVPLARAVRAAIDATGTPPPGTPPPEQPLDLDTAGLDAALGARGTVYGDVYKFVLVRREQIVRAGLALPPGLGSTTALNFQPVGSGRAAFAGDFVMVADEVLEVLTLLGRGGIRIVTLHNHDLREDPRLFFVHLWAVDDAVRIGRALRPALDVTNVEPVG</sequence>
<proteinExistence type="predicted"/>
<feature type="chain" id="PRO_5046000044" evidence="1">
    <location>
        <begin position="42"/>
        <end position="326"/>
    </location>
</feature>
<reference evidence="3" key="1">
    <citation type="submission" date="2023-07" db="EMBL/GenBank/DDBJ databases">
        <title>30 novel species of actinomycetes from the DSMZ collection.</title>
        <authorList>
            <person name="Nouioui I."/>
        </authorList>
    </citation>
    <scope>NUCLEOTIDE SEQUENCE [LARGE SCALE GENOMIC DNA]</scope>
    <source>
        <strain evidence="3">DSM 44938</strain>
    </source>
</reference>
<keyword evidence="1" id="KW-0732">Signal</keyword>
<evidence type="ECO:0000256" key="1">
    <source>
        <dbReference type="SAM" id="SignalP"/>
    </source>
</evidence>